<proteinExistence type="predicted"/>
<dbReference type="AlphaFoldDB" id="A0A517V920"/>
<dbReference type="KEGG" id="gax:Pan161_11330"/>
<reference evidence="2 3" key="1">
    <citation type="submission" date="2019-02" db="EMBL/GenBank/DDBJ databases">
        <title>Deep-cultivation of Planctomycetes and their phenomic and genomic characterization uncovers novel biology.</title>
        <authorList>
            <person name="Wiegand S."/>
            <person name="Jogler M."/>
            <person name="Boedeker C."/>
            <person name="Pinto D."/>
            <person name="Vollmers J."/>
            <person name="Rivas-Marin E."/>
            <person name="Kohn T."/>
            <person name="Peeters S.H."/>
            <person name="Heuer A."/>
            <person name="Rast P."/>
            <person name="Oberbeckmann S."/>
            <person name="Bunk B."/>
            <person name="Jeske O."/>
            <person name="Meyerdierks A."/>
            <person name="Storesund J.E."/>
            <person name="Kallscheuer N."/>
            <person name="Luecker S."/>
            <person name="Lage O.M."/>
            <person name="Pohl T."/>
            <person name="Merkel B.J."/>
            <person name="Hornburger P."/>
            <person name="Mueller R.-W."/>
            <person name="Bruemmer F."/>
            <person name="Labrenz M."/>
            <person name="Spormann A.M."/>
            <person name="Op den Camp H."/>
            <person name="Overmann J."/>
            <person name="Amann R."/>
            <person name="Jetten M.S.M."/>
            <person name="Mascher T."/>
            <person name="Medema M.H."/>
            <person name="Devos D.P."/>
            <person name="Kaster A.-K."/>
            <person name="Ovreas L."/>
            <person name="Rohde M."/>
            <person name="Galperin M.Y."/>
            <person name="Jogler C."/>
        </authorList>
    </citation>
    <scope>NUCLEOTIDE SEQUENCE [LARGE SCALE GENOMIC DNA]</scope>
    <source>
        <strain evidence="2 3">Pan161</strain>
    </source>
</reference>
<evidence type="ECO:0000313" key="2">
    <source>
        <dbReference type="EMBL" id="QDT89503.1"/>
    </source>
</evidence>
<accession>A0A517V920</accession>
<evidence type="ECO:0000313" key="3">
    <source>
        <dbReference type="Proteomes" id="UP000316855"/>
    </source>
</evidence>
<name>A0A517V920_9PLAN</name>
<protein>
    <submittedName>
        <fullName evidence="2">Uncharacterized protein</fullName>
    </submittedName>
</protein>
<evidence type="ECO:0000256" key="1">
    <source>
        <dbReference type="SAM" id="MobiDB-lite"/>
    </source>
</evidence>
<gene>
    <name evidence="2" type="ORF">Pan161_11330</name>
</gene>
<feature type="region of interest" description="Disordered" evidence="1">
    <location>
        <begin position="38"/>
        <end position="57"/>
    </location>
</feature>
<organism evidence="2 3">
    <name type="scientific">Gimesia algae</name>
    <dbReference type="NCBI Taxonomy" id="2527971"/>
    <lineage>
        <taxon>Bacteria</taxon>
        <taxon>Pseudomonadati</taxon>
        <taxon>Planctomycetota</taxon>
        <taxon>Planctomycetia</taxon>
        <taxon>Planctomycetales</taxon>
        <taxon>Planctomycetaceae</taxon>
        <taxon>Gimesia</taxon>
    </lineage>
</organism>
<dbReference type="EMBL" id="CP036343">
    <property type="protein sequence ID" value="QDT89503.1"/>
    <property type="molecule type" value="Genomic_DNA"/>
</dbReference>
<sequence length="57" mass="6136">MNVLLSSLIRYNQGKLRHAISNSDSALERVTFNHSVSQSNILGPNGPGNATVKLDTV</sequence>
<keyword evidence="3" id="KW-1185">Reference proteome</keyword>
<dbReference type="Proteomes" id="UP000316855">
    <property type="component" value="Chromosome"/>
</dbReference>